<evidence type="ECO:0008006" key="4">
    <source>
        <dbReference type="Google" id="ProtNLM"/>
    </source>
</evidence>
<proteinExistence type="predicted"/>
<name>A0A450VGJ9_9GAMM</name>
<dbReference type="AlphaFoldDB" id="A0A450VGJ9"/>
<dbReference type="EMBL" id="CAADFJ010000375">
    <property type="protein sequence ID" value="VFK06814.1"/>
    <property type="molecule type" value="Genomic_DNA"/>
</dbReference>
<dbReference type="Gene3D" id="1.25.40.10">
    <property type="entry name" value="Tetratricopeptide repeat domain"/>
    <property type="match status" value="1"/>
</dbReference>
<accession>A0A450VGJ9</accession>
<evidence type="ECO:0000313" key="3">
    <source>
        <dbReference type="EMBL" id="VFK06814.1"/>
    </source>
</evidence>
<dbReference type="SUPFAM" id="SSF48452">
    <property type="entry name" value="TPR-like"/>
    <property type="match status" value="1"/>
</dbReference>
<evidence type="ECO:0000313" key="2">
    <source>
        <dbReference type="EMBL" id="VFK04136.1"/>
    </source>
</evidence>
<dbReference type="Pfam" id="PF13424">
    <property type="entry name" value="TPR_12"/>
    <property type="match status" value="1"/>
</dbReference>
<gene>
    <name evidence="2" type="ORF">BECKH772A_GA0070896_103852</name>
    <name evidence="1" type="ORF">BECKH772B_GA0070898_103842</name>
    <name evidence="3" type="ORF">BECKH772C_GA0070978_103752</name>
</gene>
<dbReference type="InterPro" id="IPR011990">
    <property type="entry name" value="TPR-like_helical_dom_sf"/>
</dbReference>
<evidence type="ECO:0000313" key="1">
    <source>
        <dbReference type="EMBL" id="VFK03841.1"/>
    </source>
</evidence>
<dbReference type="EMBL" id="CAADFG010000385">
    <property type="protein sequence ID" value="VFK04136.1"/>
    <property type="molecule type" value="Genomic_DNA"/>
</dbReference>
<protein>
    <recommendedName>
        <fullName evidence="4">Tetratricopeptide repeat-containing protein</fullName>
    </recommendedName>
</protein>
<sequence>MLHDRLGEPTAAEEAFERVRALAEQVGDREMTAAALGNLGNIAATRGDREKLFEQVGARREIERVKRNLGLLGE</sequence>
<dbReference type="EMBL" id="CAADFI010000384">
    <property type="protein sequence ID" value="VFK03841.1"/>
    <property type="molecule type" value="Genomic_DNA"/>
</dbReference>
<organism evidence="1">
    <name type="scientific">Candidatus Kentrum eta</name>
    <dbReference type="NCBI Taxonomy" id="2126337"/>
    <lineage>
        <taxon>Bacteria</taxon>
        <taxon>Pseudomonadati</taxon>
        <taxon>Pseudomonadota</taxon>
        <taxon>Gammaproteobacteria</taxon>
        <taxon>Candidatus Kentrum</taxon>
    </lineage>
</organism>
<reference evidence="1" key="1">
    <citation type="submission" date="2019-02" db="EMBL/GenBank/DDBJ databases">
        <authorList>
            <person name="Gruber-Vodicka R. H."/>
            <person name="Seah K. B. B."/>
        </authorList>
    </citation>
    <scope>NUCLEOTIDE SEQUENCE</scope>
    <source>
        <strain evidence="3">BECK_SA2B12</strain>
        <strain evidence="2">BECK_SA2B15</strain>
        <strain evidence="1">BECK_SA2B20</strain>
    </source>
</reference>